<dbReference type="SUPFAM" id="SSF46785">
    <property type="entry name" value="Winged helix' DNA-binding domain"/>
    <property type="match status" value="1"/>
</dbReference>
<proteinExistence type="inferred from homology"/>
<dbReference type="AlphaFoldDB" id="G5IDI5"/>
<dbReference type="SUPFAM" id="SSF53383">
    <property type="entry name" value="PLP-dependent transferases"/>
    <property type="match status" value="1"/>
</dbReference>
<dbReference type="PROSITE" id="PS50949">
    <property type="entry name" value="HTH_GNTR"/>
    <property type="match status" value="1"/>
</dbReference>
<dbReference type="InterPro" id="IPR000524">
    <property type="entry name" value="Tscrpt_reg_HTH_GntR"/>
</dbReference>
<accession>G5IDI5</accession>
<keyword evidence="4" id="KW-0238">DNA-binding</keyword>
<evidence type="ECO:0000256" key="5">
    <source>
        <dbReference type="ARBA" id="ARBA00023163"/>
    </source>
</evidence>
<reference evidence="7 8" key="1">
    <citation type="submission" date="2011-08" db="EMBL/GenBank/DDBJ databases">
        <title>The Genome Sequence of Clostridium hathewayi WAL-18680.</title>
        <authorList>
            <consortium name="The Broad Institute Genome Sequencing Platform"/>
            <person name="Earl A."/>
            <person name="Ward D."/>
            <person name="Feldgarden M."/>
            <person name="Gevers D."/>
            <person name="Finegold S.M."/>
            <person name="Summanen P.H."/>
            <person name="Molitoris D.R."/>
            <person name="Song M."/>
            <person name="Daigneault M."/>
            <person name="Allen-Vercoe E."/>
            <person name="Young S.K."/>
            <person name="Zeng Q."/>
            <person name="Gargeya S."/>
            <person name="Fitzgerald M."/>
            <person name="Haas B."/>
            <person name="Abouelleil A."/>
            <person name="Alvarado L."/>
            <person name="Arachchi H.M."/>
            <person name="Berlin A."/>
            <person name="Brown A."/>
            <person name="Chapman S.B."/>
            <person name="Chen Z."/>
            <person name="Dunbar C."/>
            <person name="Freedman E."/>
            <person name="Gearin G."/>
            <person name="Gellesch M."/>
            <person name="Goldberg J."/>
            <person name="Griggs A."/>
            <person name="Gujja S."/>
            <person name="Heiman D."/>
            <person name="Howarth C."/>
            <person name="Larson L."/>
            <person name="Lui A."/>
            <person name="MacDonald P.J.P."/>
            <person name="Montmayeur A."/>
            <person name="Murphy C."/>
            <person name="Neiman D."/>
            <person name="Pearson M."/>
            <person name="Priest M."/>
            <person name="Roberts A."/>
            <person name="Saif S."/>
            <person name="Shea T."/>
            <person name="Shenoy N."/>
            <person name="Sisk P."/>
            <person name="Stolte C."/>
            <person name="Sykes S."/>
            <person name="Wortman J."/>
            <person name="Nusbaum C."/>
            <person name="Birren B."/>
        </authorList>
    </citation>
    <scope>NUCLEOTIDE SEQUENCE [LARGE SCALE GENOMIC DNA]</scope>
    <source>
        <strain evidence="7 8">WAL-18680</strain>
    </source>
</reference>
<dbReference type="Pfam" id="PF00155">
    <property type="entry name" value="Aminotran_1_2"/>
    <property type="match status" value="1"/>
</dbReference>
<dbReference type="Gene3D" id="1.10.10.10">
    <property type="entry name" value="Winged helix-like DNA-binding domain superfamily/Winged helix DNA-binding domain"/>
    <property type="match status" value="1"/>
</dbReference>
<keyword evidence="5" id="KW-0804">Transcription</keyword>
<dbReference type="Gene3D" id="3.40.640.10">
    <property type="entry name" value="Type I PLP-dependent aspartate aminotransferase-like (Major domain)"/>
    <property type="match status" value="1"/>
</dbReference>
<dbReference type="PRINTS" id="PR00035">
    <property type="entry name" value="HTHGNTR"/>
</dbReference>
<organism evidence="7 8">
    <name type="scientific">Hungatella hathewayi WAL-18680</name>
    <dbReference type="NCBI Taxonomy" id="742737"/>
    <lineage>
        <taxon>Bacteria</taxon>
        <taxon>Bacillati</taxon>
        <taxon>Bacillota</taxon>
        <taxon>Clostridia</taxon>
        <taxon>Lachnospirales</taxon>
        <taxon>Lachnospiraceae</taxon>
        <taxon>Hungatella</taxon>
    </lineage>
</organism>
<dbReference type="InterPro" id="IPR015424">
    <property type="entry name" value="PyrdxlP-dep_Trfase"/>
</dbReference>
<comment type="similarity">
    <text evidence="1">In the C-terminal section; belongs to the class-I pyridoxal-phosphate-dependent aminotransferase family.</text>
</comment>
<evidence type="ECO:0000256" key="3">
    <source>
        <dbReference type="ARBA" id="ARBA00023015"/>
    </source>
</evidence>
<dbReference type="PANTHER" id="PTHR46577">
    <property type="entry name" value="HTH-TYPE TRANSCRIPTIONAL REGULATORY PROTEIN GABR"/>
    <property type="match status" value="1"/>
</dbReference>
<keyword evidence="8" id="KW-1185">Reference proteome</keyword>
<comment type="caution">
    <text evidence="7">The sequence shown here is derived from an EMBL/GenBank/DDBJ whole genome shotgun (WGS) entry which is preliminary data.</text>
</comment>
<protein>
    <recommendedName>
        <fullName evidence="6">HTH gntR-type domain-containing protein</fullName>
    </recommendedName>
</protein>
<evidence type="ECO:0000256" key="2">
    <source>
        <dbReference type="ARBA" id="ARBA00022898"/>
    </source>
</evidence>
<keyword evidence="2" id="KW-0663">Pyridoxal phosphate</keyword>
<gene>
    <name evidence="7" type="ORF">HMPREF9473_01562</name>
</gene>
<dbReference type="InterPro" id="IPR015421">
    <property type="entry name" value="PyrdxlP-dep_Trfase_major"/>
</dbReference>
<dbReference type="Pfam" id="PF00392">
    <property type="entry name" value="GntR"/>
    <property type="match status" value="1"/>
</dbReference>
<dbReference type="PANTHER" id="PTHR46577:SF1">
    <property type="entry name" value="HTH-TYPE TRANSCRIPTIONAL REGULATORY PROTEIN GABR"/>
    <property type="match status" value="1"/>
</dbReference>
<keyword evidence="3" id="KW-0805">Transcription regulation</keyword>
<dbReference type="EMBL" id="ADLN01000020">
    <property type="protein sequence ID" value="EHI60431.1"/>
    <property type="molecule type" value="Genomic_DNA"/>
</dbReference>
<dbReference type="GO" id="GO:0030170">
    <property type="term" value="F:pyridoxal phosphate binding"/>
    <property type="evidence" value="ECO:0007669"/>
    <property type="project" value="InterPro"/>
</dbReference>
<dbReference type="CDD" id="cd07377">
    <property type="entry name" value="WHTH_GntR"/>
    <property type="match status" value="1"/>
</dbReference>
<name>G5IDI5_9FIRM</name>
<dbReference type="GO" id="GO:0003677">
    <property type="term" value="F:DNA binding"/>
    <property type="evidence" value="ECO:0007669"/>
    <property type="project" value="UniProtKB-KW"/>
</dbReference>
<dbReference type="InterPro" id="IPR051446">
    <property type="entry name" value="HTH_trans_reg/aminotransferase"/>
</dbReference>
<feature type="domain" description="HTH gntR-type" evidence="6">
    <location>
        <begin position="13"/>
        <end position="81"/>
    </location>
</feature>
<evidence type="ECO:0000256" key="1">
    <source>
        <dbReference type="ARBA" id="ARBA00005384"/>
    </source>
</evidence>
<evidence type="ECO:0000256" key="4">
    <source>
        <dbReference type="ARBA" id="ARBA00023125"/>
    </source>
</evidence>
<evidence type="ECO:0000259" key="6">
    <source>
        <dbReference type="PROSITE" id="PS50949"/>
    </source>
</evidence>
<dbReference type="InterPro" id="IPR036388">
    <property type="entry name" value="WH-like_DNA-bd_sf"/>
</dbReference>
<dbReference type="InterPro" id="IPR036390">
    <property type="entry name" value="WH_DNA-bd_sf"/>
</dbReference>
<evidence type="ECO:0000313" key="7">
    <source>
        <dbReference type="EMBL" id="EHI60431.1"/>
    </source>
</evidence>
<dbReference type="SMART" id="SM00345">
    <property type="entry name" value="HTH_GNTR"/>
    <property type="match status" value="1"/>
</dbReference>
<dbReference type="InterPro" id="IPR004839">
    <property type="entry name" value="Aminotransferase_I/II_large"/>
</dbReference>
<evidence type="ECO:0000313" key="8">
    <source>
        <dbReference type="Proteomes" id="UP000005384"/>
    </source>
</evidence>
<dbReference type="HOGENOM" id="CLU_017584_0_1_9"/>
<sequence length="476" mass="53852">MELMIPLNTRSGVPMYEQIYSYMKEEIRKGNLKAATRLPSTRVLAENLKVSRSTTQMAYEQLVSEGYIETVPCKGYYVTRIEELVEVKQAAGEDFRAGLEAAPHERYQVDFSPRGIDLNHFPYNAWRKVTKNTLVDDNKELFLTGNPQGEAALREAIRGYLHSARGVNCSQEQIIVGAGSEYLLMLLSRILGTEHVIAMESPTYKQAYLVLDSLGYPVVPVEMDRYGLSAKLLEESGADIAHVMPSHQYPMGIVMPVKRRQELLNWAGKSPSRYLIEDDYDSEFRYKGKPIPALQGMDSAGKVIYIGTFSKSIAPAIRVSYMVLPAPLMENYQKKAGFYASTVSRIDQNILYQFLVDGYYERHLNRMRAIYKAKHDTLMAALKELEAEFSVKGEYAGLHVLLTHKKGRPESWLVERAKKSGVKVYGLSSYFIHPQHNMYPSTVVLGYANLDMEEIERGIALLKDAWGEEPGNNTVK</sequence>
<dbReference type="Proteomes" id="UP000005384">
    <property type="component" value="Unassembled WGS sequence"/>
</dbReference>
<dbReference type="CDD" id="cd00609">
    <property type="entry name" value="AAT_like"/>
    <property type="match status" value="1"/>
</dbReference>
<dbReference type="RefSeq" id="WP_006779548.1">
    <property type="nucleotide sequence ID" value="NZ_JH379027.1"/>
</dbReference>
<dbReference type="PATRIC" id="fig|742737.3.peg.1581"/>
<dbReference type="GO" id="GO:0003700">
    <property type="term" value="F:DNA-binding transcription factor activity"/>
    <property type="evidence" value="ECO:0007669"/>
    <property type="project" value="InterPro"/>
</dbReference>